<keyword evidence="10" id="KW-1185">Reference proteome</keyword>
<dbReference type="Proteomes" id="UP001231941">
    <property type="component" value="Unassembled WGS sequence"/>
</dbReference>
<proteinExistence type="inferred from homology"/>
<comment type="caution">
    <text evidence="9">The sequence shown here is derived from an EMBL/GenBank/DDBJ whole genome shotgun (WGS) entry which is preliminary data.</text>
</comment>
<dbReference type="CDD" id="cd05150">
    <property type="entry name" value="APH"/>
    <property type="match status" value="1"/>
</dbReference>
<keyword evidence="3 7" id="KW-0547">Nucleotide-binding</keyword>
<gene>
    <name evidence="9" type="ORF">Q5Y73_24420</name>
</gene>
<evidence type="ECO:0000256" key="4">
    <source>
        <dbReference type="ARBA" id="ARBA00022777"/>
    </source>
</evidence>
<dbReference type="InterPro" id="IPR011009">
    <property type="entry name" value="Kinase-like_dom_sf"/>
</dbReference>
<keyword evidence="6 7" id="KW-0046">Antibiotic resistance</keyword>
<dbReference type="PANTHER" id="PTHR21310">
    <property type="entry name" value="AMINOGLYCOSIDE PHOSPHOTRANSFERASE-RELATED-RELATED"/>
    <property type="match status" value="1"/>
</dbReference>
<evidence type="ECO:0000313" key="9">
    <source>
        <dbReference type="EMBL" id="MDP5277233.1"/>
    </source>
</evidence>
<comment type="similarity">
    <text evidence="1 7">Belongs to the aminoglycoside phosphotransferase family.</text>
</comment>
<dbReference type="NCBIfam" id="NF033068">
    <property type="entry name" value="APH_3p"/>
    <property type="match status" value="1"/>
</dbReference>
<dbReference type="InterPro" id="IPR024165">
    <property type="entry name" value="Kan/Strep_kinase"/>
</dbReference>
<keyword evidence="5 7" id="KW-0067">ATP-binding</keyword>
<dbReference type="EMBL" id="JAVAMP010000033">
    <property type="protein sequence ID" value="MDP5277233.1"/>
    <property type="molecule type" value="Genomic_DNA"/>
</dbReference>
<dbReference type="Gene3D" id="3.30.200.20">
    <property type="entry name" value="Phosphorylase Kinase, domain 1"/>
    <property type="match status" value="1"/>
</dbReference>
<dbReference type="SUPFAM" id="SSF56112">
    <property type="entry name" value="Protein kinase-like (PK-like)"/>
    <property type="match status" value="1"/>
</dbReference>
<dbReference type="RefSeq" id="WP_305994533.1">
    <property type="nucleotide sequence ID" value="NZ_JAVAMP010000033.1"/>
</dbReference>
<evidence type="ECO:0000256" key="6">
    <source>
        <dbReference type="ARBA" id="ARBA00023251"/>
    </source>
</evidence>
<evidence type="ECO:0000256" key="1">
    <source>
        <dbReference type="ARBA" id="ARBA00006219"/>
    </source>
</evidence>
<evidence type="ECO:0000256" key="2">
    <source>
        <dbReference type="ARBA" id="ARBA00022679"/>
    </source>
</evidence>
<name>A0ABT9J6Q2_9BACL</name>
<evidence type="ECO:0000313" key="10">
    <source>
        <dbReference type="Proteomes" id="UP001231941"/>
    </source>
</evidence>
<protein>
    <submittedName>
        <fullName evidence="9">Aminoglycoside 3'-phosphotransferase</fullName>
    </submittedName>
</protein>
<dbReference type="PIRSF" id="PIRSF000706">
    <property type="entry name" value="Kanamycin_kin"/>
    <property type="match status" value="1"/>
</dbReference>
<dbReference type="PANTHER" id="PTHR21310:SF41">
    <property type="entry name" value="3'-PHOSPHOTRANSFERASE, PUTATIVE-RELATED"/>
    <property type="match status" value="1"/>
</dbReference>
<dbReference type="Gene3D" id="3.90.1200.10">
    <property type="match status" value="1"/>
</dbReference>
<evidence type="ECO:0000256" key="5">
    <source>
        <dbReference type="ARBA" id="ARBA00022840"/>
    </source>
</evidence>
<sequence>MKDNIEKMQLILSRDLRTIIESYTWHEILVGLSGANTFFLESKQDHNQNYFLKILRNNSRASDKLFSEKERIIWLEGKLPVPKVVHYEKTNGYEFLLMTQIVGGNAADLIHAIDIPRIITIYAEGLKRIHNLDVKDCPFQIDLDLKIKKAHERVLDGSVTGDDFEEQYKEIKPKDLFRLLINSIPKEHELVFTHGDYCLENIILFENELSGFIDWDGGGIADKYQDIALAIRSIEHYFGVQWIDLFYEKYGLYEVNKEKVEFYILLDEFF</sequence>
<accession>A0ABT9J6Q2</accession>
<dbReference type="Pfam" id="PF01636">
    <property type="entry name" value="APH"/>
    <property type="match status" value="1"/>
</dbReference>
<dbReference type="InterPro" id="IPR051678">
    <property type="entry name" value="AGP_Transferase"/>
</dbReference>
<feature type="domain" description="Aminoglycoside phosphotransferase" evidence="8">
    <location>
        <begin position="37"/>
        <end position="255"/>
    </location>
</feature>
<organism evidence="9 10">
    <name type="scientific">Chengkuizengella axinellae</name>
    <dbReference type="NCBI Taxonomy" id="3064388"/>
    <lineage>
        <taxon>Bacteria</taxon>
        <taxon>Bacillati</taxon>
        <taxon>Bacillota</taxon>
        <taxon>Bacilli</taxon>
        <taxon>Bacillales</taxon>
        <taxon>Paenibacillaceae</taxon>
        <taxon>Chengkuizengella</taxon>
    </lineage>
</organism>
<evidence type="ECO:0000256" key="7">
    <source>
        <dbReference type="PIRNR" id="PIRNR000706"/>
    </source>
</evidence>
<dbReference type="InterPro" id="IPR002575">
    <property type="entry name" value="Aminoglycoside_PTrfase"/>
</dbReference>
<evidence type="ECO:0000259" key="8">
    <source>
        <dbReference type="Pfam" id="PF01636"/>
    </source>
</evidence>
<keyword evidence="4 7" id="KW-0418">Kinase</keyword>
<keyword evidence="2 7" id="KW-0808">Transferase</keyword>
<evidence type="ECO:0000256" key="3">
    <source>
        <dbReference type="ARBA" id="ARBA00022741"/>
    </source>
</evidence>
<reference evidence="9 10" key="1">
    <citation type="submission" date="2023-08" db="EMBL/GenBank/DDBJ databases">
        <authorList>
            <person name="Park J.-S."/>
        </authorList>
    </citation>
    <scope>NUCLEOTIDE SEQUENCE [LARGE SCALE GENOMIC DNA]</scope>
    <source>
        <strain evidence="9 10">2205SS18-9</strain>
    </source>
</reference>